<keyword evidence="6" id="KW-1185">Reference proteome</keyword>
<keyword evidence="4" id="KW-0175">Coiled coil</keyword>
<evidence type="ECO:0000256" key="1">
    <source>
        <dbReference type="ARBA" id="ARBA00023239"/>
    </source>
</evidence>
<evidence type="ECO:0000313" key="6">
    <source>
        <dbReference type="Proteomes" id="UP001056855"/>
    </source>
</evidence>
<dbReference type="InterPro" id="IPR002220">
    <property type="entry name" value="DapA-like"/>
</dbReference>
<dbReference type="GO" id="GO:0008840">
    <property type="term" value="F:4-hydroxy-tetrahydrodipicolinate synthase activity"/>
    <property type="evidence" value="ECO:0007669"/>
    <property type="project" value="TreeGrafter"/>
</dbReference>
<feature type="active site" description="Schiff-base intermediate with substrate" evidence="2">
    <location>
        <position position="167"/>
    </location>
</feature>
<name>A0A9E7N666_9EURY</name>
<dbReference type="CDD" id="cd00408">
    <property type="entry name" value="DHDPS-like"/>
    <property type="match status" value="1"/>
</dbReference>
<dbReference type="PIRSF" id="PIRSF001365">
    <property type="entry name" value="DHDPS"/>
    <property type="match status" value="1"/>
</dbReference>
<feature type="active site" description="Proton donor/acceptor" evidence="2">
    <location>
        <position position="143"/>
    </location>
</feature>
<evidence type="ECO:0000313" key="5">
    <source>
        <dbReference type="EMBL" id="UTF52454.1"/>
    </source>
</evidence>
<evidence type="ECO:0000256" key="3">
    <source>
        <dbReference type="PIRSR" id="PIRSR001365-2"/>
    </source>
</evidence>
<dbReference type="PANTHER" id="PTHR12128:SF66">
    <property type="entry name" value="4-HYDROXY-2-OXOGLUTARATE ALDOLASE, MITOCHONDRIAL"/>
    <property type="match status" value="1"/>
</dbReference>
<dbReference type="AlphaFoldDB" id="A0A9E7N666"/>
<dbReference type="Pfam" id="PF00701">
    <property type="entry name" value="DHDPS"/>
    <property type="match status" value="1"/>
</dbReference>
<dbReference type="PANTHER" id="PTHR12128">
    <property type="entry name" value="DIHYDRODIPICOLINATE SYNTHASE"/>
    <property type="match status" value="1"/>
</dbReference>
<evidence type="ECO:0000256" key="2">
    <source>
        <dbReference type="PIRSR" id="PIRSR001365-1"/>
    </source>
</evidence>
<gene>
    <name evidence="5" type="ORF">NGM29_11705</name>
</gene>
<dbReference type="SMART" id="SM01130">
    <property type="entry name" value="DHDPS"/>
    <property type="match status" value="1"/>
</dbReference>
<evidence type="ECO:0000256" key="4">
    <source>
        <dbReference type="SAM" id="Coils"/>
    </source>
</evidence>
<dbReference type="EMBL" id="CP100355">
    <property type="protein sequence ID" value="UTF52454.1"/>
    <property type="molecule type" value="Genomic_DNA"/>
</dbReference>
<reference evidence="5" key="1">
    <citation type="submission" date="2022-06" db="EMBL/GenBank/DDBJ databases">
        <title>Diverse halophilic archaea isolated from saline environments.</title>
        <authorList>
            <person name="Cui H.-L."/>
        </authorList>
    </citation>
    <scope>NUCLEOTIDE SEQUENCE</scope>
    <source>
        <strain evidence="5">WLHS1</strain>
    </source>
</reference>
<dbReference type="KEGG" id="sawl:NGM29_11705"/>
<dbReference type="Proteomes" id="UP001056855">
    <property type="component" value="Chromosome"/>
</dbReference>
<dbReference type="Gene3D" id="3.20.20.70">
    <property type="entry name" value="Aldolase class I"/>
    <property type="match status" value="1"/>
</dbReference>
<proteinExistence type="predicted"/>
<dbReference type="InterPro" id="IPR013785">
    <property type="entry name" value="Aldolase_TIM"/>
</dbReference>
<organism evidence="5 6">
    <name type="scientific">Natronosalvus rutilus</name>
    <dbReference type="NCBI Taxonomy" id="2953753"/>
    <lineage>
        <taxon>Archaea</taxon>
        <taxon>Methanobacteriati</taxon>
        <taxon>Methanobacteriota</taxon>
        <taxon>Stenosarchaea group</taxon>
        <taxon>Halobacteria</taxon>
        <taxon>Halobacteriales</taxon>
        <taxon>Natrialbaceae</taxon>
        <taxon>Natronosalvus</taxon>
    </lineage>
</organism>
<feature type="coiled-coil region" evidence="4">
    <location>
        <begin position="287"/>
        <end position="314"/>
    </location>
</feature>
<dbReference type="GO" id="GO:0008675">
    <property type="term" value="F:2-dehydro-3-deoxy-phosphogluconate aldolase activity"/>
    <property type="evidence" value="ECO:0007669"/>
    <property type="project" value="UniProtKB-ARBA"/>
</dbReference>
<sequence>MATAYGDLRESLQSVAFTTPTPFSADRDRVLHKKIEQNARTLYDAGARTFIPCGNTGEYYSLSQDERIDVIRSTVDALPDDATVVGGVGGSAKNAVELIEAYEAAGVDAVMVMYPRHTYIHEQGLIEYYRTLTAATDLGIVLYKRGDLLSETVLDELSTIDNVVAVKYAVNDVKLFSRLVQTVSGDVEWLNGVAERYALAYAIEGADGFTTGIGNFVPKPVLALDEALSAGDWGRARQLKNALRPFEDFREEHGGGSAFSSAKNVPVVKYGQELQGMAGGPVREPLVELSSDDRDRVERYLERLESQNESTSLEA</sequence>
<accession>A0A9E7N666</accession>
<feature type="binding site" evidence="3">
    <location>
        <position position="56"/>
    </location>
    <ligand>
        <name>pyruvate</name>
        <dbReference type="ChEBI" id="CHEBI:15361"/>
    </ligand>
</feature>
<protein>
    <submittedName>
        <fullName evidence="5">Dihydrodipicolinate synthase family protein</fullName>
    </submittedName>
</protein>
<dbReference type="RefSeq" id="WP_254156385.1">
    <property type="nucleotide sequence ID" value="NZ_CP100355.1"/>
</dbReference>
<keyword evidence="1" id="KW-0456">Lyase</keyword>
<dbReference type="GeneID" id="73290721"/>
<dbReference type="SUPFAM" id="SSF51569">
    <property type="entry name" value="Aldolase"/>
    <property type="match status" value="1"/>
</dbReference>